<keyword evidence="1" id="KW-0732">Signal</keyword>
<feature type="signal peptide" evidence="1">
    <location>
        <begin position="1"/>
        <end position="19"/>
    </location>
</feature>
<name>A0ABX5B2S1_9SPIR</name>
<evidence type="ECO:0008006" key="4">
    <source>
        <dbReference type="Google" id="ProtNLM"/>
    </source>
</evidence>
<gene>
    <name evidence="2" type="ORF">DJ52_09890</name>
</gene>
<dbReference type="Proteomes" id="UP000238924">
    <property type="component" value="Unassembled WGS sequence"/>
</dbReference>
<evidence type="ECO:0000313" key="2">
    <source>
        <dbReference type="EMBL" id="PPS21575.1"/>
    </source>
</evidence>
<dbReference type="PROSITE" id="PS51257">
    <property type="entry name" value="PROKAR_LIPOPROTEIN"/>
    <property type="match status" value="1"/>
</dbReference>
<comment type="caution">
    <text evidence="2">The sequence shown here is derived from an EMBL/GenBank/DDBJ whole genome shotgun (WGS) entry which is preliminary data.</text>
</comment>
<evidence type="ECO:0000256" key="1">
    <source>
        <dbReference type="SAM" id="SignalP"/>
    </source>
</evidence>
<reference evidence="2 3" key="1">
    <citation type="submission" date="2014-04" db="EMBL/GenBank/DDBJ databases">
        <title>Whole genome sequence of 'Brachyspira hampsonii' D13-03603F2.</title>
        <authorList>
            <person name="Patterson A.H."/>
            <person name="Chaban B."/>
            <person name="Fernando C."/>
            <person name="Harding J.C."/>
            <person name="Hill J.E."/>
        </authorList>
    </citation>
    <scope>NUCLEOTIDE SEQUENCE [LARGE SCALE GENOMIC DNA]</scope>
    <source>
        <strain evidence="2 3">D13-03603F2</strain>
    </source>
</reference>
<evidence type="ECO:0000313" key="3">
    <source>
        <dbReference type="Proteomes" id="UP000238924"/>
    </source>
</evidence>
<dbReference type="RefSeq" id="WP_104618762.1">
    <property type="nucleotide sequence ID" value="NZ_JJMJ01000154.1"/>
</dbReference>
<accession>A0ABX5B2S1</accession>
<keyword evidence="3" id="KW-1185">Reference proteome</keyword>
<proteinExistence type="predicted"/>
<feature type="chain" id="PRO_5047269810" description="Lipoprotein" evidence="1">
    <location>
        <begin position="20"/>
        <end position="139"/>
    </location>
</feature>
<sequence length="139" mass="16183">MKKLFIVLTIFVLSLLAVSCLEDLDTGKKKDLFIFFDNMKTQILDDNINWIEKNSNIDNIESIKNIITDNKDSIKNLLSSSNGEYSVTINYMIGDNTSAYRGYYIIRNSEFSPTYYYIRLINEANKWKIESIDRLPLKS</sequence>
<dbReference type="EMBL" id="JJMJ01000154">
    <property type="protein sequence ID" value="PPS21575.1"/>
    <property type="molecule type" value="Genomic_DNA"/>
</dbReference>
<organism evidence="2 3">
    <name type="scientific">Brachyspira murdochii</name>
    <dbReference type="NCBI Taxonomy" id="84378"/>
    <lineage>
        <taxon>Bacteria</taxon>
        <taxon>Pseudomonadati</taxon>
        <taxon>Spirochaetota</taxon>
        <taxon>Spirochaetia</taxon>
        <taxon>Brachyspirales</taxon>
        <taxon>Brachyspiraceae</taxon>
        <taxon>Brachyspira</taxon>
    </lineage>
</organism>
<protein>
    <recommendedName>
        <fullName evidence="4">Lipoprotein</fullName>
    </recommendedName>
</protein>